<proteinExistence type="predicted"/>
<keyword evidence="3" id="KW-1185">Reference proteome</keyword>
<gene>
    <name evidence="2" type="ORF">THAOC_04720</name>
</gene>
<dbReference type="OMA" id="IAKPRKC"/>
<dbReference type="Proteomes" id="UP000266841">
    <property type="component" value="Unassembled WGS sequence"/>
</dbReference>
<reference evidence="2 3" key="1">
    <citation type="journal article" date="2012" name="Genome Biol.">
        <title>Genome and low-iron response of an oceanic diatom adapted to chronic iron limitation.</title>
        <authorList>
            <person name="Lommer M."/>
            <person name="Specht M."/>
            <person name="Roy A.S."/>
            <person name="Kraemer L."/>
            <person name="Andreson R."/>
            <person name="Gutowska M.A."/>
            <person name="Wolf J."/>
            <person name="Bergner S.V."/>
            <person name="Schilhabel M.B."/>
            <person name="Klostermeier U.C."/>
            <person name="Beiko R.G."/>
            <person name="Rosenstiel P."/>
            <person name="Hippler M."/>
            <person name="Laroche J."/>
        </authorList>
    </citation>
    <scope>NUCLEOTIDE SEQUENCE [LARGE SCALE GENOMIC DNA]</scope>
    <source>
        <strain evidence="2 3">CCMP1005</strain>
    </source>
</reference>
<organism evidence="2 3">
    <name type="scientific">Thalassiosira oceanica</name>
    <name type="common">Marine diatom</name>
    <dbReference type="NCBI Taxonomy" id="159749"/>
    <lineage>
        <taxon>Eukaryota</taxon>
        <taxon>Sar</taxon>
        <taxon>Stramenopiles</taxon>
        <taxon>Ochrophyta</taxon>
        <taxon>Bacillariophyta</taxon>
        <taxon>Coscinodiscophyceae</taxon>
        <taxon>Thalassiosirophycidae</taxon>
        <taxon>Thalassiosirales</taxon>
        <taxon>Thalassiosiraceae</taxon>
        <taxon>Thalassiosira</taxon>
    </lineage>
</organism>
<feature type="compositionally biased region" description="Gly residues" evidence="1">
    <location>
        <begin position="203"/>
        <end position="216"/>
    </location>
</feature>
<evidence type="ECO:0000313" key="2">
    <source>
        <dbReference type="EMBL" id="EJK73643.1"/>
    </source>
</evidence>
<dbReference type="EMBL" id="AGNL01004331">
    <property type="protein sequence ID" value="EJK73643.1"/>
    <property type="molecule type" value="Genomic_DNA"/>
</dbReference>
<protein>
    <submittedName>
        <fullName evidence="2">Uncharacterized protein</fullName>
    </submittedName>
</protein>
<comment type="caution">
    <text evidence="2">The sequence shown here is derived from an EMBL/GenBank/DDBJ whole genome shotgun (WGS) entry which is preliminary data.</text>
</comment>
<evidence type="ECO:0000313" key="3">
    <source>
        <dbReference type="Proteomes" id="UP000266841"/>
    </source>
</evidence>
<feature type="compositionally biased region" description="Low complexity" evidence="1">
    <location>
        <begin position="37"/>
        <end position="53"/>
    </location>
</feature>
<feature type="compositionally biased region" description="Basic residues" evidence="1">
    <location>
        <begin position="160"/>
        <end position="173"/>
    </location>
</feature>
<name>K0T4J4_THAOC</name>
<feature type="region of interest" description="Disordered" evidence="1">
    <location>
        <begin position="1"/>
        <end position="216"/>
    </location>
</feature>
<sequence>RKRTAGEAGLVDDSTVEDERAHKTSGGRSSGGKGRRGSNASSARSGASSSASRSRSKGKAGGRSGPQEPTVVERQQAREAAGRRRAGQGRRDRVRRPLPGDHGRHPRQPLLPQGLRRVPRPRRRAPGRDVRTARRRGQAPAAPEDPRRPPEHVPAPRVAPVRRRPRRRTRRRVPVGVLLPPQGVQRHGRPGHGAGGVNNPDGGEAGTGAGGGGRTS</sequence>
<feature type="non-terminal residue" evidence="2">
    <location>
        <position position="1"/>
    </location>
</feature>
<dbReference type="AlphaFoldDB" id="K0T4J4"/>
<feature type="compositionally biased region" description="Basic residues" evidence="1">
    <location>
        <begin position="83"/>
        <end position="96"/>
    </location>
</feature>
<accession>K0T4J4</accession>
<evidence type="ECO:0000256" key="1">
    <source>
        <dbReference type="SAM" id="MobiDB-lite"/>
    </source>
</evidence>